<name>A0A7C8ICF7_9PLEO</name>
<proteinExistence type="predicted"/>
<organism evidence="2 3">
    <name type="scientific">Massariosphaeria phaeospora</name>
    <dbReference type="NCBI Taxonomy" id="100035"/>
    <lineage>
        <taxon>Eukaryota</taxon>
        <taxon>Fungi</taxon>
        <taxon>Dikarya</taxon>
        <taxon>Ascomycota</taxon>
        <taxon>Pezizomycotina</taxon>
        <taxon>Dothideomycetes</taxon>
        <taxon>Pleosporomycetidae</taxon>
        <taxon>Pleosporales</taxon>
        <taxon>Pleosporales incertae sedis</taxon>
        <taxon>Massariosphaeria</taxon>
    </lineage>
</organism>
<accession>A0A7C8ICF7</accession>
<evidence type="ECO:0000256" key="1">
    <source>
        <dbReference type="SAM" id="MobiDB-lite"/>
    </source>
</evidence>
<keyword evidence="3" id="KW-1185">Reference proteome</keyword>
<feature type="compositionally biased region" description="Basic and acidic residues" evidence="1">
    <location>
        <begin position="230"/>
        <end position="241"/>
    </location>
</feature>
<dbReference type="Proteomes" id="UP000481861">
    <property type="component" value="Unassembled WGS sequence"/>
</dbReference>
<protein>
    <submittedName>
        <fullName evidence="2">Uncharacterized protein</fullName>
    </submittedName>
</protein>
<gene>
    <name evidence="2" type="ORF">BDV95DRAFT_602195</name>
</gene>
<comment type="caution">
    <text evidence="2">The sequence shown here is derived from an EMBL/GenBank/DDBJ whole genome shotgun (WGS) entry which is preliminary data.</text>
</comment>
<feature type="region of interest" description="Disordered" evidence="1">
    <location>
        <begin position="150"/>
        <end position="241"/>
    </location>
</feature>
<feature type="compositionally biased region" description="Basic and acidic residues" evidence="1">
    <location>
        <begin position="156"/>
        <end position="218"/>
    </location>
</feature>
<evidence type="ECO:0000313" key="2">
    <source>
        <dbReference type="EMBL" id="KAF2876177.1"/>
    </source>
</evidence>
<evidence type="ECO:0000313" key="3">
    <source>
        <dbReference type="Proteomes" id="UP000481861"/>
    </source>
</evidence>
<dbReference type="AlphaFoldDB" id="A0A7C8ICF7"/>
<reference evidence="2 3" key="1">
    <citation type="submission" date="2020-01" db="EMBL/GenBank/DDBJ databases">
        <authorList>
            <consortium name="DOE Joint Genome Institute"/>
            <person name="Haridas S."/>
            <person name="Albert R."/>
            <person name="Binder M."/>
            <person name="Bloem J."/>
            <person name="Labutti K."/>
            <person name="Salamov A."/>
            <person name="Andreopoulos B."/>
            <person name="Baker S.E."/>
            <person name="Barry K."/>
            <person name="Bills G."/>
            <person name="Bluhm B.H."/>
            <person name="Cannon C."/>
            <person name="Castanera R."/>
            <person name="Culley D.E."/>
            <person name="Daum C."/>
            <person name="Ezra D."/>
            <person name="Gonzalez J.B."/>
            <person name="Henrissat B."/>
            <person name="Kuo A."/>
            <person name="Liang C."/>
            <person name="Lipzen A."/>
            <person name="Lutzoni F."/>
            <person name="Magnuson J."/>
            <person name="Mondo S."/>
            <person name="Nolan M."/>
            <person name="Ohm R."/>
            <person name="Pangilinan J."/>
            <person name="Park H.-J.H."/>
            <person name="Ramirez L."/>
            <person name="Alfaro M."/>
            <person name="Sun H."/>
            <person name="Tritt A."/>
            <person name="Yoshinaga Y."/>
            <person name="Zwiers L.-H.L."/>
            <person name="Turgeon B.G."/>
            <person name="Goodwin S.B."/>
            <person name="Spatafora J.W."/>
            <person name="Crous P.W."/>
            <person name="Grigoriev I.V."/>
        </authorList>
    </citation>
    <scope>NUCLEOTIDE SEQUENCE [LARGE SCALE GENOMIC DNA]</scope>
    <source>
        <strain evidence="2 3">CBS 611.86</strain>
    </source>
</reference>
<dbReference type="EMBL" id="JAADJZ010000003">
    <property type="protein sequence ID" value="KAF2876177.1"/>
    <property type="molecule type" value="Genomic_DNA"/>
</dbReference>
<sequence>MGQQQIYSFGDMAYLSNEIHTTMRHGAIAKAMTPKITGGWHRWGRGNVTRTMSLSAQAVGHNVSENIRDATKALRQWYLRANSLRRGPFENIESVESVGQSYKLDSGPYNARQILAEVNTMFARLAKVWNLYSRGHTIQIEIDLRVPWQRVGKPGGKGERSPRRDLVLDRVPSNERRRLPTERHAFTTEPRSRVTNAEKEDEHNERARSKMTELHPSDADTTEAGSQFHGIDDHTSSYRPA</sequence>